<accession>A0ABN7XRN5</accession>
<feature type="non-terminal residue" evidence="2">
    <location>
        <position position="1"/>
    </location>
</feature>
<gene>
    <name evidence="2" type="ORF">GMARGA_LOCUS45540</name>
</gene>
<feature type="transmembrane region" description="Helical" evidence="1">
    <location>
        <begin position="62"/>
        <end position="81"/>
    </location>
</feature>
<feature type="non-terminal residue" evidence="2">
    <location>
        <position position="87"/>
    </location>
</feature>
<proteinExistence type="predicted"/>
<feature type="transmembrane region" description="Helical" evidence="1">
    <location>
        <begin position="35"/>
        <end position="56"/>
    </location>
</feature>
<keyword evidence="1" id="KW-1133">Transmembrane helix</keyword>
<reference evidence="2 3" key="1">
    <citation type="submission" date="2021-06" db="EMBL/GenBank/DDBJ databases">
        <authorList>
            <person name="Kallberg Y."/>
            <person name="Tangrot J."/>
            <person name="Rosling A."/>
        </authorList>
    </citation>
    <scope>NUCLEOTIDE SEQUENCE [LARGE SCALE GENOMIC DNA]</scope>
    <source>
        <strain evidence="2 3">120-4 pot B 10/14</strain>
    </source>
</reference>
<name>A0ABN7XRN5_GIGMA</name>
<keyword evidence="1" id="KW-0472">Membrane</keyword>
<protein>
    <submittedName>
        <fullName evidence="2">12416_t:CDS:1</fullName>
    </submittedName>
</protein>
<evidence type="ECO:0000313" key="2">
    <source>
        <dbReference type="EMBL" id="CAG8856719.1"/>
    </source>
</evidence>
<keyword evidence="1" id="KW-0812">Transmembrane</keyword>
<feature type="transmembrane region" description="Helical" evidence="1">
    <location>
        <begin position="6"/>
        <end position="23"/>
    </location>
</feature>
<keyword evidence="3" id="KW-1185">Reference proteome</keyword>
<evidence type="ECO:0000256" key="1">
    <source>
        <dbReference type="SAM" id="Phobius"/>
    </source>
</evidence>
<evidence type="ECO:0000313" key="3">
    <source>
        <dbReference type="Proteomes" id="UP000789901"/>
    </source>
</evidence>
<dbReference type="Proteomes" id="UP000789901">
    <property type="component" value="Unassembled WGS sequence"/>
</dbReference>
<dbReference type="EMBL" id="CAJVQB010163079">
    <property type="protein sequence ID" value="CAG8856719.1"/>
    <property type="molecule type" value="Genomic_DNA"/>
</dbReference>
<organism evidence="2 3">
    <name type="scientific">Gigaspora margarita</name>
    <dbReference type="NCBI Taxonomy" id="4874"/>
    <lineage>
        <taxon>Eukaryota</taxon>
        <taxon>Fungi</taxon>
        <taxon>Fungi incertae sedis</taxon>
        <taxon>Mucoromycota</taxon>
        <taxon>Glomeromycotina</taxon>
        <taxon>Glomeromycetes</taxon>
        <taxon>Diversisporales</taxon>
        <taxon>Gigasporaceae</taxon>
        <taxon>Gigaspora</taxon>
    </lineage>
</organism>
<sequence>YYVFIPIIVIGYVGITHIGIFLSNKLCGRPNIGAWAGRMLGNIIIFVVRTLIVLYHDPETPLLLSSLAHYFLSGSICAIWYREIIRL</sequence>
<comment type="caution">
    <text evidence="2">The sequence shown here is derived from an EMBL/GenBank/DDBJ whole genome shotgun (WGS) entry which is preliminary data.</text>
</comment>